<name>A0AAN6T3J4_9PEZI</name>
<dbReference type="PANTHER" id="PTHR11009">
    <property type="entry name" value="DER1-LIKE PROTEIN, DERLIN"/>
    <property type="match status" value="1"/>
</dbReference>
<feature type="transmembrane region" description="Helical" evidence="7">
    <location>
        <begin position="97"/>
        <end position="122"/>
    </location>
</feature>
<evidence type="ECO:0000256" key="6">
    <source>
        <dbReference type="ARBA" id="ARBA00023136"/>
    </source>
</evidence>
<dbReference type="Proteomes" id="UP001305647">
    <property type="component" value="Unassembled WGS sequence"/>
</dbReference>
<comment type="caution">
    <text evidence="9">The sequence shown here is derived from an EMBL/GenBank/DDBJ whole genome shotgun (WGS) entry which is preliminary data.</text>
</comment>
<evidence type="ECO:0000256" key="5">
    <source>
        <dbReference type="ARBA" id="ARBA00022989"/>
    </source>
</evidence>
<keyword evidence="5 7" id="KW-1133">Transmembrane helix</keyword>
<accession>A0AAN6T3J4</accession>
<keyword evidence="3 7" id="KW-0812">Transmembrane</keyword>
<evidence type="ECO:0000256" key="8">
    <source>
        <dbReference type="SAM" id="MobiDB-lite"/>
    </source>
</evidence>
<dbReference type="AlphaFoldDB" id="A0AAN6T3J4"/>
<dbReference type="EMBL" id="MU863627">
    <property type="protein sequence ID" value="KAK4103810.1"/>
    <property type="molecule type" value="Genomic_DNA"/>
</dbReference>
<protein>
    <recommendedName>
        <fullName evidence="7">Derlin</fullName>
    </recommendedName>
</protein>
<proteinExistence type="inferred from homology"/>
<evidence type="ECO:0000256" key="1">
    <source>
        <dbReference type="ARBA" id="ARBA00004477"/>
    </source>
</evidence>
<dbReference type="Pfam" id="PF04511">
    <property type="entry name" value="DER1"/>
    <property type="match status" value="1"/>
</dbReference>
<sequence>MSSEILDAYWAAPPMARTLATAIFVTSVSVYTSLLPVSWIYFSEDRLLRLPPEIWRLATAFFLSGPQIGIILDPYFAYQSLKQLETANLKFARKEDLLWYLMTVGGFIMLLNRIFLGGYFFLHGLIIAMAYTANQDLRGVKSTYFFFTVPAQAVPYCMLVGSLLMSPGLVPLQITGIIAAHLHDFLTRLWPEFGGGPNLLATPAFVSHLVQTPRVLQRDYGTAIRPPGAQASGSSTGASAGSLLPDSWKTRGSGHRLG</sequence>
<feature type="compositionally biased region" description="Low complexity" evidence="8">
    <location>
        <begin position="228"/>
        <end position="242"/>
    </location>
</feature>
<feature type="transmembrane region" description="Helical" evidence="7">
    <location>
        <begin position="54"/>
        <end position="77"/>
    </location>
</feature>
<dbReference type="SUPFAM" id="SSF144091">
    <property type="entry name" value="Rhomboid-like"/>
    <property type="match status" value="1"/>
</dbReference>
<evidence type="ECO:0000256" key="7">
    <source>
        <dbReference type="RuleBase" id="RU363059"/>
    </source>
</evidence>
<evidence type="ECO:0000313" key="10">
    <source>
        <dbReference type="Proteomes" id="UP001305647"/>
    </source>
</evidence>
<dbReference type="InterPro" id="IPR035952">
    <property type="entry name" value="Rhomboid-like_sf"/>
</dbReference>
<keyword evidence="6 7" id="KW-0472">Membrane</keyword>
<organism evidence="9 10">
    <name type="scientific">Parathielavia hyrcaniae</name>
    <dbReference type="NCBI Taxonomy" id="113614"/>
    <lineage>
        <taxon>Eukaryota</taxon>
        <taxon>Fungi</taxon>
        <taxon>Dikarya</taxon>
        <taxon>Ascomycota</taxon>
        <taxon>Pezizomycotina</taxon>
        <taxon>Sordariomycetes</taxon>
        <taxon>Sordariomycetidae</taxon>
        <taxon>Sordariales</taxon>
        <taxon>Chaetomiaceae</taxon>
        <taxon>Parathielavia</taxon>
    </lineage>
</organism>
<dbReference type="GO" id="GO:0006950">
    <property type="term" value="P:response to stress"/>
    <property type="evidence" value="ECO:0007669"/>
    <property type="project" value="UniProtKB-ARBA"/>
</dbReference>
<keyword evidence="10" id="KW-1185">Reference proteome</keyword>
<reference evidence="9" key="1">
    <citation type="journal article" date="2023" name="Mol. Phylogenet. Evol.">
        <title>Genome-scale phylogeny and comparative genomics of the fungal order Sordariales.</title>
        <authorList>
            <person name="Hensen N."/>
            <person name="Bonometti L."/>
            <person name="Westerberg I."/>
            <person name="Brannstrom I.O."/>
            <person name="Guillou S."/>
            <person name="Cros-Aarteil S."/>
            <person name="Calhoun S."/>
            <person name="Haridas S."/>
            <person name="Kuo A."/>
            <person name="Mondo S."/>
            <person name="Pangilinan J."/>
            <person name="Riley R."/>
            <person name="LaButti K."/>
            <person name="Andreopoulos B."/>
            <person name="Lipzen A."/>
            <person name="Chen C."/>
            <person name="Yan M."/>
            <person name="Daum C."/>
            <person name="Ng V."/>
            <person name="Clum A."/>
            <person name="Steindorff A."/>
            <person name="Ohm R.A."/>
            <person name="Martin F."/>
            <person name="Silar P."/>
            <person name="Natvig D.O."/>
            <person name="Lalanne C."/>
            <person name="Gautier V."/>
            <person name="Ament-Velasquez S.L."/>
            <person name="Kruys A."/>
            <person name="Hutchinson M.I."/>
            <person name="Powell A.J."/>
            <person name="Barry K."/>
            <person name="Miller A.N."/>
            <person name="Grigoriev I.V."/>
            <person name="Debuchy R."/>
            <person name="Gladieux P."/>
            <person name="Hiltunen Thoren M."/>
            <person name="Johannesson H."/>
        </authorList>
    </citation>
    <scope>NUCLEOTIDE SEQUENCE</scope>
    <source>
        <strain evidence="9">CBS 757.83</strain>
    </source>
</reference>
<feature type="transmembrane region" description="Helical" evidence="7">
    <location>
        <begin position="143"/>
        <end position="165"/>
    </location>
</feature>
<dbReference type="GO" id="GO:0005789">
    <property type="term" value="C:endoplasmic reticulum membrane"/>
    <property type="evidence" value="ECO:0007669"/>
    <property type="project" value="UniProtKB-SubCell"/>
</dbReference>
<evidence type="ECO:0000256" key="2">
    <source>
        <dbReference type="ARBA" id="ARBA00008917"/>
    </source>
</evidence>
<comment type="function">
    <text evidence="7">May be involved in the degradation of misfolded endoplasmic reticulum (ER) luminal proteins.</text>
</comment>
<evidence type="ECO:0000256" key="3">
    <source>
        <dbReference type="ARBA" id="ARBA00022692"/>
    </source>
</evidence>
<keyword evidence="4 7" id="KW-0256">Endoplasmic reticulum</keyword>
<reference evidence="9" key="2">
    <citation type="submission" date="2023-05" db="EMBL/GenBank/DDBJ databases">
        <authorList>
            <consortium name="Lawrence Berkeley National Laboratory"/>
            <person name="Steindorff A."/>
            <person name="Hensen N."/>
            <person name="Bonometti L."/>
            <person name="Westerberg I."/>
            <person name="Brannstrom I.O."/>
            <person name="Guillou S."/>
            <person name="Cros-Aarteil S."/>
            <person name="Calhoun S."/>
            <person name="Haridas S."/>
            <person name="Kuo A."/>
            <person name="Mondo S."/>
            <person name="Pangilinan J."/>
            <person name="Riley R."/>
            <person name="Labutti K."/>
            <person name="Andreopoulos B."/>
            <person name="Lipzen A."/>
            <person name="Chen C."/>
            <person name="Yanf M."/>
            <person name="Daum C."/>
            <person name="Ng V."/>
            <person name="Clum A."/>
            <person name="Ohm R."/>
            <person name="Martin F."/>
            <person name="Silar P."/>
            <person name="Natvig D."/>
            <person name="Lalanne C."/>
            <person name="Gautier V."/>
            <person name="Ament-Velasquez S.L."/>
            <person name="Kruys A."/>
            <person name="Hutchinson M.I."/>
            <person name="Powell A.J."/>
            <person name="Barry K."/>
            <person name="Miller A.N."/>
            <person name="Grigoriev I.V."/>
            <person name="Debuchy R."/>
            <person name="Gladieux P."/>
            <person name="Thoren M.H."/>
            <person name="Johannesson H."/>
        </authorList>
    </citation>
    <scope>NUCLEOTIDE SEQUENCE</scope>
    <source>
        <strain evidence="9">CBS 757.83</strain>
    </source>
</reference>
<comment type="subcellular location">
    <subcellularLocation>
        <location evidence="1 7">Endoplasmic reticulum membrane</location>
        <topology evidence="1 7">Multi-pass membrane protein</topology>
    </subcellularLocation>
</comment>
<feature type="transmembrane region" description="Helical" evidence="7">
    <location>
        <begin position="20"/>
        <end position="42"/>
    </location>
</feature>
<gene>
    <name evidence="9" type="ORF">N658DRAFT_419975</name>
</gene>
<evidence type="ECO:0000313" key="9">
    <source>
        <dbReference type="EMBL" id="KAK4103810.1"/>
    </source>
</evidence>
<dbReference type="InterPro" id="IPR007599">
    <property type="entry name" value="DER1"/>
</dbReference>
<feature type="region of interest" description="Disordered" evidence="8">
    <location>
        <begin position="225"/>
        <end position="258"/>
    </location>
</feature>
<evidence type="ECO:0000256" key="4">
    <source>
        <dbReference type="ARBA" id="ARBA00022824"/>
    </source>
</evidence>
<comment type="similarity">
    <text evidence="2 7">Belongs to the derlin family.</text>
</comment>